<evidence type="ECO:0008006" key="3">
    <source>
        <dbReference type="Google" id="ProtNLM"/>
    </source>
</evidence>
<organism evidence="1 2">
    <name type="scientific">Helicoverpa armigera</name>
    <name type="common">Cotton bollworm</name>
    <name type="synonym">Heliothis armigera</name>
    <dbReference type="NCBI Taxonomy" id="29058"/>
    <lineage>
        <taxon>Eukaryota</taxon>
        <taxon>Metazoa</taxon>
        <taxon>Ecdysozoa</taxon>
        <taxon>Arthropoda</taxon>
        <taxon>Hexapoda</taxon>
        <taxon>Insecta</taxon>
        <taxon>Pterygota</taxon>
        <taxon>Neoptera</taxon>
        <taxon>Endopterygota</taxon>
        <taxon>Lepidoptera</taxon>
        <taxon>Glossata</taxon>
        <taxon>Ditrysia</taxon>
        <taxon>Noctuoidea</taxon>
        <taxon>Noctuidae</taxon>
        <taxon>Heliothinae</taxon>
        <taxon>Helicoverpa</taxon>
    </lineage>
</organism>
<sequence length="152" mass="17469">MKYSNPKYIRDVTVFTGRKSRNDPYLTNMTGTILKPYGNNVTVAVVLTLKSGGDFKFANKVCDSFKNKWMNEFMSSFTNLTFNKCPLPVARYTYINMELPPKNIPVPIADGDHLIRFQLYITSNKEPILEIETLLHFDHNARKTKAKKGKKN</sequence>
<dbReference type="EMBL" id="KZ150229">
    <property type="protein sequence ID" value="PZC72016.1"/>
    <property type="molecule type" value="Genomic_DNA"/>
</dbReference>
<name>A0A2W1BGS0_HELAM</name>
<accession>A0A2W1BGS0</accession>
<dbReference type="Proteomes" id="UP000249218">
    <property type="component" value="Unassembled WGS sequence"/>
</dbReference>
<dbReference type="OrthoDB" id="7471071at2759"/>
<keyword evidence="2" id="KW-1185">Reference proteome</keyword>
<dbReference type="AlphaFoldDB" id="A0A2W1BGS0"/>
<proteinExistence type="predicted"/>
<gene>
    <name evidence="1" type="primary">HaOG212052</name>
    <name evidence="1" type="ORF">B5X24_HaOG212052</name>
</gene>
<protein>
    <recommendedName>
        <fullName evidence="3">Arrestin-like N-terminal domain-containing protein</fullName>
    </recommendedName>
</protein>
<evidence type="ECO:0000313" key="2">
    <source>
        <dbReference type="Proteomes" id="UP000249218"/>
    </source>
</evidence>
<evidence type="ECO:0000313" key="1">
    <source>
        <dbReference type="EMBL" id="PZC72016.1"/>
    </source>
</evidence>
<reference evidence="1 2" key="1">
    <citation type="journal article" date="2017" name="BMC Biol.">
        <title>Genomic innovations, transcriptional plasticity and gene loss underlying the evolution and divergence of two highly polyphagous and invasive Helicoverpa pest species.</title>
        <authorList>
            <person name="Pearce S.L."/>
            <person name="Clarke D.F."/>
            <person name="East P.D."/>
            <person name="Elfekih S."/>
            <person name="Gordon K.H."/>
            <person name="Jermiin L.S."/>
            <person name="McGaughran A."/>
            <person name="Oakeshott J.G."/>
            <person name="Papanikolaou A."/>
            <person name="Perera O.P."/>
            <person name="Rane R.V."/>
            <person name="Richards S."/>
            <person name="Tay W.T."/>
            <person name="Walsh T.K."/>
            <person name="Anderson A."/>
            <person name="Anderson C.J."/>
            <person name="Asgari S."/>
            <person name="Board P.G."/>
            <person name="Bretschneider A."/>
            <person name="Campbell P.M."/>
            <person name="Chertemps T."/>
            <person name="Christeller J.T."/>
            <person name="Coppin C.W."/>
            <person name="Downes S.J."/>
            <person name="Duan G."/>
            <person name="Farnsworth C.A."/>
            <person name="Good R.T."/>
            <person name="Han L.B."/>
            <person name="Han Y.C."/>
            <person name="Hatje K."/>
            <person name="Horne I."/>
            <person name="Huang Y.P."/>
            <person name="Hughes D.S."/>
            <person name="Jacquin-Joly E."/>
            <person name="James W."/>
            <person name="Jhangiani S."/>
            <person name="Kollmar M."/>
            <person name="Kuwar S.S."/>
            <person name="Li S."/>
            <person name="Liu N.Y."/>
            <person name="Maibeche M.T."/>
            <person name="Miller J.R."/>
            <person name="Montagne N."/>
            <person name="Perry T."/>
            <person name="Qu J."/>
            <person name="Song S.V."/>
            <person name="Sutton G.G."/>
            <person name="Vogel H."/>
            <person name="Walenz B.P."/>
            <person name="Xu W."/>
            <person name="Zhang H.J."/>
            <person name="Zou Z."/>
            <person name="Batterham P."/>
            <person name="Edwards O.R."/>
            <person name="Feyereisen R."/>
            <person name="Gibbs R.A."/>
            <person name="Heckel D.G."/>
            <person name="McGrath A."/>
            <person name="Robin C."/>
            <person name="Scherer S.E."/>
            <person name="Worley K.C."/>
            <person name="Wu Y.D."/>
        </authorList>
    </citation>
    <scope>NUCLEOTIDE SEQUENCE [LARGE SCALE GENOMIC DNA]</scope>
    <source>
        <strain evidence="1">Harm_GR_Male_#8</strain>
        <tissue evidence="1">Whole organism</tissue>
    </source>
</reference>